<evidence type="ECO:0000313" key="3">
    <source>
        <dbReference type="Proteomes" id="UP000325313"/>
    </source>
</evidence>
<organism evidence="2 3">
    <name type="scientific">Puccinia graminis f. sp. tritici</name>
    <dbReference type="NCBI Taxonomy" id="56615"/>
    <lineage>
        <taxon>Eukaryota</taxon>
        <taxon>Fungi</taxon>
        <taxon>Dikarya</taxon>
        <taxon>Basidiomycota</taxon>
        <taxon>Pucciniomycotina</taxon>
        <taxon>Pucciniomycetes</taxon>
        <taxon>Pucciniales</taxon>
        <taxon>Pucciniaceae</taxon>
        <taxon>Puccinia</taxon>
    </lineage>
</organism>
<dbReference type="Proteomes" id="UP000325313">
    <property type="component" value="Unassembled WGS sequence"/>
</dbReference>
<accession>A0A5B0P867</accession>
<feature type="compositionally biased region" description="Polar residues" evidence="1">
    <location>
        <begin position="74"/>
        <end position="88"/>
    </location>
</feature>
<feature type="region of interest" description="Disordered" evidence="1">
    <location>
        <begin position="60"/>
        <end position="88"/>
    </location>
</feature>
<reference evidence="2 3" key="1">
    <citation type="submission" date="2019-05" db="EMBL/GenBank/DDBJ databases">
        <title>Emergence of the Ug99 lineage of the wheat stem rust pathogen through somatic hybridization.</title>
        <authorList>
            <person name="Li F."/>
            <person name="Upadhyaya N.M."/>
            <person name="Sperschneider J."/>
            <person name="Matny O."/>
            <person name="Nguyen-Phuc H."/>
            <person name="Mago R."/>
            <person name="Raley C."/>
            <person name="Miller M.E."/>
            <person name="Silverstein K.A.T."/>
            <person name="Henningsen E."/>
            <person name="Hirsch C.D."/>
            <person name="Visser B."/>
            <person name="Pretorius Z.A."/>
            <person name="Steffenson B.J."/>
            <person name="Schwessinger B."/>
            <person name="Dodds P.N."/>
            <person name="Figueroa M."/>
        </authorList>
    </citation>
    <scope>NUCLEOTIDE SEQUENCE [LARGE SCALE GENOMIC DNA]</scope>
    <source>
        <strain evidence="2 3">Ug99</strain>
    </source>
</reference>
<gene>
    <name evidence="2" type="ORF">PGTUg99_012605</name>
</gene>
<comment type="caution">
    <text evidence="2">The sequence shown here is derived from an EMBL/GenBank/DDBJ whole genome shotgun (WGS) entry which is preliminary data.</text>
</comment>
<proteinExistence type="predicted"/>
<protein>
    <submittedName>
        <fullName evidence="2">Uncharacterized protein</fullName>
    </submittedName>
</protein>
<sequence>MAEYEGQVTLTRSTREAKNRCVASEQAYMGAQDDRATFVRAQPLKKLRWVISFNRQDFTPNTLSRQDSAPPCDSCQQLSWTNPTNPCP</sequence>
<name>A0A5B0P867_PUCGR</name>
<evidence type="ECO:0000313" key="2">
    <source>
        <dbReference type="EMBL" id="KAA1097243.1"/>
    </source>
</evidence>
<dbReference type="EMBL" id="VDEP01000349">
    <property type="protein sequence ID" value="KAA1097243.1"/>
    <property type="molecule type" value="Genomic_DNA"/>
</dbReference>
<evidence type="ECO:0000256" key="1">
    <source>
        <dbReference type="SAM" id="MobiDB-lite"/>
    </source>
</evidence>
<dbReference type="AlphaFoldDB" id="A0A5B0P867"/>